<evidence type="ECO:0000259" key="1">
    <source>
        <dbReference type="Pfam" id="PF07992"/>
    </source>
</evidence>
<reference evidence="3 4" key="1">
    <citation type="submission" date="2019-02" db="EMBL/GenBank/DDBJ databases">
        <authorList>
            <consortium name="Pathogen Informatics"/>
        </authorList>
    </citation>
    <scope>NUCLEOTIDE SEQUENCE [LARGE SCALE GENOMIC DNA]</scope>
    <source>
        <strain evidence="3 4">3012STDY7089603</strain>
    </source>
</reference>
<dbReference type="InterPro" id="IPR009051">
    <property type="entry name" value="Helical_ferredxn"/>
</dbReference>
<organism evidence="3 4">
    <name type="scientific">Urinicoccus massiliensis</name>
    <dbReference type="NCBI Taxonomy" id="1723382"/>
    <lineage>
        <taxon>Bacteria</taxon>
        <taxon>Bacillati</taxon>
        <taxon>Bacillota</taxon>
        <taxon>Tissierellia</taxon>
        <taxon>Tissierellales</taxon>
        <taxon>Peptoniphilaceae</taxon>
        <taxon>Urinicoccus</taxon>
    </lineage>
</organism>
<keyword evidence="4" id="KW-1185">Reference proteome</keyword>
<comment type="caution">
    <text evidence="3">The sequence shown here is derived from an EMBL/GenBank/DDBJ whole genome shotgun (WGS) entry which is preliminary data.</text>
</comment>
<accession>A0A8H2M6G6</accession>
<dbReference type="SUPFAM" id="SSF51971">
    <property type="entry name" value="Nucleotide-binding domain"/>
    <property type="match status" value="2"/>
</dbReference>
<dbReference type="EC" id="1.4.1.13" evidence="3"/>
<dbReference type="PANTHER" id="PTHR42783">
    <property type="entry name" value="GLUTAMATE SYNTHASE [NADPH] SMALL CHAIN"/>
    <property type="match status" value="1"/>
</dbReference>
<evidence type="ECO:0000313" key="3">
    <source>
        <dbReference type="EMBL" id="VFB16173.1"/>
    </source>
</evidence>
<dbReference type="Proteomes" id="UP000377798">
    <property type="component" value="Unassembled WGS sequence"/>
</dbReference>
<dbReference type="InterPro" id="IPR023753">
    <property type="entry name" value="FAD/NAD-binding_dom"/>
</dbReference>
<feature type="domain" description="FAD/NAD(P)-binding" evidence="1">
    <location>
        <begin position="144"/>
        <end position="448"/>
    </location>
</feature>
<name>A0A8H2M6G6_9FIRM</name>
<dbReference type="PANTHER" id="PTHR42783:SF3">
    <property type="entry name" value="GLUTAMATE SYNTHASE [NADPH] SMALL CHAIN-RELATED"/>
    <property type="match status" value="1"/>
</dbReference>
<dbReference type="InterPro" id="IPR028261">
    <property type="entry name" value="DPD_II"/>
</dbReference>
<gene>
    <name evidence="3" type="primary">gltD</name>
    <name evidence="3" type="ORF">NCTC13150_00691</name>
</gene>
<dbReference type="Gene3D" id="1.10.1060.10">
    <property type="entry name" value="Alpha-helical ferredoxin"/>
    <property type="match status" value="1"/>
</dbReference>
<evidence type="ECO:0000259" key="2">
    <source>
        <dbReference type="Pfam" id="PF14691"/>
    </source>
</evidence>
<dbReference type="GO" id="GO:0004355">
    <property type="term" value="F:glutamate synthase (NADPH) activity"/>
    <property type="evidence" value="ECO:0007669"/>
    <property type="project" value="UniProtKB-EC"/>
</dbReference>
<dbReference type="InterPro" id="IPR036188">
    <property type="entry name" value="FAD/NAD-bd_sf"/>
</dbReference>
<dbReference type="RefSeq" id="WP_308843645.1">
    <property type="nucleotide sequence ID" value="NZ_CAACYI010000001.1"/>
</dbReference>
<dbReference type="Pfam" id="PF07992">
    <property type="entry name" value="Pyr_redox_2"/>
    <property type="match status" value="1"/>
</dbReference>
<dbReference type="GO" id="GO:0051536">
    <property type="term" value="F:iron-sulfur cluster binding"/>
    <property type="evidence" value="ECO:0007669"/>
    <property type="project" value="InterPro"/>
</dbReference>
<dbReference type="PRINTS" id="PR00419">
    <property type="entry name" value="ADXRDTASE"/>
</dbReference>
<proteinExistence type="predicted"/>
<protein>
    <submittedName>
        <fullName evidence="3">Glutamate synthase [NADPH] small chain</fullName>
        <ecNumber evidence="3">1.4.1.13</ecNumber>
    </submittedName>
</protein>
<dbReference type="EMBL" id="CAACYI010000001">
    <property type="protein sequence ID" value="VFB16173.1"/>
    <property type="molecule type" value="Genomic_DNA"/>
</dbReference>
<feature type="domain" description="Dihydroprymidine dehydrogenase" evidence="2">
    <location>
        <begin position="21"/>
        <end position="131"/>
    </location>
</feature>
<sequence length="462" mass="50222">MDNKSQRFQKVPVAELDPEVRKNNFQEVCLGYTKAEAIKEAQRCLQCKVARCRKGCPVAIDIPKFIHGLANENFKEAIESLWEDTSLPAICGRVCPQEKQCEKNCVLTNRGDSVSIGKLERFAADYAREQGWRLEGKKPANGHKVAIVGGGPGGLTCAGELVKEGFEVHVFEALQRLGGVLIYGIPSFRLPDDVVEAEVENLKALGVHFETNVIIGRTVTIDQLKEEGFEAFFVSSGAGLPKFLNIPGENLNGVFSANEFLTRANLMRANDQNYDTPIKLGKKVSVIGGGNVAMDAARVAKRLGSDVTIVYRRDQDSLPARAEEVHHAIEEGIHFAYLTNPKEILGNDQGWVEAMKCIKMELGQADASGRRRPSPIEGSEFILETDSVIMALGTSPNPLIAMTTEGLETEDWGGIVVEEMGQTSREEVFAGGDAVTGAATVILAMSSGKIGAQGIKNYLLKE</sequence>
<keyword evidence="3" id="KW-0560">Oxidoreductase</keyword>
<dbReference type="InterPro" id="IPR006004">
    <property type="entry name" value="SudA-like"/>
</dbReference>
<dbReference type="SUPFAM" id="SSF46548">
    <property type="entry name" value="alpha-helical ferredoxin"/>
    <property type="match status" value="1"/>
</dbReference>
<dbReference type="NCBIfam" id="TIGR01316">
    <property type="entry name" value="gltA"/>
    <property type="match status" value="1"/>
</dbReference>
<dbReference type="Gene3D" id="3.50.50.60">
    <property type="entry name" value="FAD/NAD(P)-binding domain"/>
    <property type="match status" value="2"/>
</dbReference>
<dbReference type="Pfam" id="PF14691">
    <property type="entry name" value="Fer4_20"/>
    <property type="match status" value="1"/>
</dbReference>
<dbReference type="AlphaFoldDB" id="A0A8H2M6G6"/>
<evidence type="ECO:0000313" key="4">
    <source>
        <dbReference type="Proteomes" id="UP000377798"/>
    </source>
</evidence>